<dbReference type="InterPro" id="IPR012495">
    <property type="entry name" value="TadE-like_dom"/>
</dbReference>
<dbReference type="Proteomes" id="UP000246132">
    <property type="component" value="Unassembled WGS sequence"/>
</dbReference>
<dbReference type="OrthoDB" id="7990385at2"/>
<organism evidence="3 4">
    <name type="scientific">Oceaniradius stylonematis</name>
    <dbReference type="NCBI Taxonomy" id="2184161"/>
    <lineage>
        <taxon>Bacteria</taxon>
        <taxon>Pseudomonadati</taxon>
        <taxon>Pseudomonadota</taxon>
        <taxon>Alphaproteobacteria</taxon>
        <taxon>Hyphomicrobiales</taxon>
        <taxon>Ahrensiaceae</taxon>
        <taxon>Oceaniradius</taxon>
    </lineage>
</organism>
<evidence type="ECO:0000313" key="3">
    <source>
        <dbReference type="EMBL" id="RKF07026.1"/>
    </source>
</evidence>
<feature type="transmembrane region" description="Helical" evidence="1">
    <location>
        <begin position="21"/>
        <end position="43"/>
    </location>
</feature>
<dbReference type="AlphaFoldDB" id="A0A3A8AAT1"/>
<gene>
    <name evidence="3" type="ORF">DEM25_003890</name>
</gene>
<name>A0A3A8AAT1_9HYPH</name>
<proteinExistence type="predicted"/>
<sequence>MLSHIRSFIVREKDGVAAIEFGLLAPAFFGLLIAIFEICYFVYASTSTQRAVEKAVFDLRTNHAATVVQQRNLTIEEWYRETICGRVSLSTCESTLQITIERYDQDMNQVWSTSDPDQLTLAPRETIMRVEAQVDMPSIMFTDLLFGDQAARLSSGITFMTEP</sequence>
<accession>A0A3A8AAT1</accession>
<dbReference type="RefSeq" id="WP_109767823.1">
    <property type="nucleotide sequence ID" value="NZ_CP159474.1"/>
</dbReference>
<protein>
    <submittedName>
        <fullName evidence="3">Pilus assembly protein</fullName>
    </submittedName>
</protein>
<reference evidence="3 4" key="1">
    <citation type="journal article" date="2018" name="Int. J. Syst. Bacteriol.">
        <title>Oceaniradius stylonemae gen. nov., sp. nov., isolated from a red alga, Stylonema cornu-cervi.</title>
        <authorList>
            <person name="Jeong S."/>
        </authorList>
    </citation>
    <scope>NUCLEOTIDE SEQUENCE [LARGE SCALE GENOMIC DNA]</scope>
    <source>
        <strain evidence="3 4">StC1</strain>
    </source>
</reference>
<keyword evidence="1" id="KW-0472">Membrane</keyword>
<evidence type="ECO:0000259" key="2">
    <source>
        <dbReference type="Pfam" id="PF07811"/>
    </source>
</evidence>
<comment type="caution">
    <text evidence="3">The sequence shown here is derived from an EMBL/GenBank/DDBJ whole genome shotgun (WGS) entry which is preliminary data.</text>
</comment>
<dbReference type="Pfam" id="PF07811">
    <property type="entry name" value="TadE"/>
    <property type="match status" value="1"/>
</dbReference>
<evidence type="ECO:0000256" key="1">
    <source>
        <dbReference type="SAM" id="Phobius"/>
    </source>
</evidence>
<dbReference type="EMBL" id="QFWV02000004">
    <property type="protein sequence ID" value="RKF07026.1"/>
    <property type="molecule type" value="Genomic_DNA"/>
</dbReference>
<keyword evidence="1" id="KW-1133">Transmembrane helix</keyword>
<evidence type="ECO:0000313" key="4">
    <source>
        <dbReference type="Proteomes" id="UP000246132"/>
    </source>
</evidence>
<keyword evidence="1" id="KW-0812">Transmembrane</keyword>
<feature type="domain" description="TadE-like" evidence="2">
    <location>
        <begin position="15"/>
        <end position="55"/>
    </location>
</feature>
<keyword evidence="4" id="KW-1185">Reference proteome</keyword>